<dbReference type="InterPro" id="IPR011044">
    <property type="entry name" value="Quino_amine_DH_bsu"/>
</dbReference>
<organism evidence="10 11">
    <name type="scientific">Clathrus columnatus</name>
    <dbReference type="NCBI Taxonomy" id="1419009"/>
    <lineage>
        <taxon>Eukaryota</taxon>
        <taxon>Fungi</taxon>
        <taxon>Dikarya</taxon>
        <taxon>Basidiomycota</taxon>
        <taxon>Agaricomycotina</taxon>
        <taxon>Agaricomycetes</taxon>
        <taxon>Phallomycetidae</taxon>
        <taxon>Phallales</taxon>
        <taxon>Clathraceae</taxon>
        <taxon>Clathrus</taxon>
    </lineage>
</organism>
<evidence type="ECO:0000259" key="9">
    <source>
        <dbReference type="Pfam" id="PF24883"/>
    </source>
</evidence>
<accession>A0AAV5AD54</accession>
<dbReference type="InterPro" id="IPR011701">
    <property type="entry name" value="MFS"/>
</dbReference>
<dbReference type="SUPFAM" id="SSF103473">
    <property type="entry name" value="MFS general substrate transporter"/>
    <property type="match status" value="1"/>
</dbReference>
<evidence type="ECO:0000313" key="10">
    <source>
        <dbReference type="EMBL" id="GJJ11063.1"/>
    </source>
</evidence>
<protein>
    <recommendedName>
        <fullName evidence="9">Nephrocystin 3-like N-terminal domain-containing protein</fullName>
    </recommendedName>
</protein>
<gene>
    <name evidence="10" type="ORF">Clacol_005294</name>
</gene>
<evidence type="ECO:0000256" key="1">
    <source>
        <dbReference type="ARBA" id="ARBA00004141"/>
    </source>
</evidence>
<feature type="compositionally biased region" description="Basic and acidic residues" evidence="7">
    <location>
        <begin position="1495"/>
        <end position="1513"/>
    </location>
</feature>
<feature type="transmembrane region" description="Helical" evidence="8">
    <location>
        <begin position="1831"/>
        <end position="1855"/>
    </location>
</feature>
<feature type="transmembrane region" description="Helical" evidence="8">
    <location>
        <begin position="1656"/>
        <end position="1679"/>
    </location>
</feature>
<feature type="transmembrane region" description="Helical" evidence="8">
    <location>
        <begin position="1895"/>
        <end position="1915"/>
    </location>
</feature>
<dbReference type="SUPFAM" id="SSF52540">
    <property type="entry name" value="P-loop containing nucleoside triphosphate hydrolases"/>
    <property type="match status" value="1"/>
</dbReference>
<feature type="transmembrane region" description="Helical" evidence="8">
    <location>
        <begin position="1780"/>
        <end position="1797"/>
    </location>
</feature>
<dbReference type="SUPFAM" id="SSF82171">
    <property type="entry name" value="DPP6 N-terminal domain-like"/>
    <property type="match status" value="1"/>
</dbReference>
<evidence type="ECO:0000256" key="6">
    <source>
        <dbReference type="ARBA" id="ARBA00023136"/>
    </source>
</evidence>
<dbReference type="SUPFAM" id="SSF69322">
    <property type="entry name" value="Tricorn protease domain 2"/>
    <property type="match status" value="1"/>
</dbReference>
<evidence type="ECO:0000256" key="7">
    <source>
        <dbReference type="SAM" id="MobiDB-lite"/>
    </source>
</evidence>
<dbReference type="PANTHER" id="PTHR43791:SF19">
    <property type="entry name" value="TRANSPORTER, PUTATIVE (AFU_ORTHOLOGUE AFUA_1G01812)-RELATED"/>
    <property type="match status" value="1"/>
</dbReference>
<dbReference type="Gene3D" id="3.40.50.300">
    <property type="entry name" value="P-loop containing nucleotide triphosphate hydrolases"/>
    <property type="match status" value="1"/>
</dbReference>
<name>A0AAV5AD54_9AGAM</name>
<keyword evidence="4" id="KW-0677">Repeat</keyword>
<evidence type="ECO:0000313" key="11">
    <source>
        <dbReference type="Proteomes" id="UP001050691"/>
    </source>
</evidence>
<dbReference type="GO" id="GO:0022857">
    <property type="term" value="F:transmembrane transporter activity"/>
    <property type="evidence" value="ECO:0007669"/>
    <property type="project" value="InterPro"/>
</dbReference>
<proteinExistence type="predicted"/>
<keyword evidence="3 8" id="KW-0812">Transmembrane</keyword>
<dbReference type="FunFam" id="1.20.1250.20:FF:000013">
    <property type="entry name" value="MFS general substrate transporter"/>
    <property type="match status" value="1"/>
</dbReference>
<evidence type="ECO:0000256" key="2">
    <source>
        <dbReference type="ARBA" id="ARBA00022448"/>
    </source>
</evidence>
<comment type="caution">
    <text evidence="10">The sequence shown here is derived from an EMBL/GenBank/DDBJ whole genome shotgun (WGS) entry which is preliminary data.</text>
</comment>
<dbReference type="InterPro" id="IPR056884">
    <property type="entry name" value="NPHP3-like_N"/>
</dbReference>
<feature type="transmembrane region" description="Helical" evidence="8">
    <location>
        <begin position="1741"/>
        <end position="1768"/>
    </location>
</feature>
<dbReference type="Pfam" id="PF07690">
    <property type="entry name" value="MFS_1"/>
    <property type="match status" value="1"/>
</dbReference>
<feature type="transmembrane region" description="Helical" evidence="8">
    <location>
        <begin position="1804"/>
        <end position="1825"/>
    </location>
</feature>
<evidence type="ECO:0000256" key="8">
    <source>
        <dbReference type="SAM" id="Phobius"/>
    </source>
</evidence>
<feature type="transmembrane region" description="Helical" evidence="8">
    <location>
        <begin position="1629"/>
        <end position="1650"/>
    </location>
</feature>
<dbReference type="InterPro" id="IPR036259">
    <property type="entry name" value="MFS_trans_sf"/>
</dbReference>
<dbReference type="PANTHER" id="PTHR43791">
    <property type="entry name" value="PERMEASE-RELATED"/>
    <property type="match status" value="1"/>
</dbReference>
<dbReference type="EMBL" id="BPWL01000006">
    <property type="protein sequence ID" value="GJJ11063.1"/>
    <property type="molecule type" value="Genomic_DNA"/>
</dbReference>
<evidence type="ECO:0000256" key="4">
    <source>
        <dbReference type="ARBA" id="ARBA00022737"/>
    </source>
</evidence>
<keyword evidence="5 8" id="KW-1133">Transmembrane helix</keyword>
<evidence type="ECO:0000256" key="3">
    <source>
        <dbReference type="ARBA" id="ARBA00022692"/>
    </source>
</evidence>
<comment type="subcellular location">
    <subcellularLocation>
        <location evidence="1">Membrane</location>
        <topology evidence="1">Multi-pass membrane protein</topology>
    </subcellularLocation>
</comment>
<dbReference type="GO" id="GO:0016020">
    <property type="term" value="C:membrane"/>
    <property type="evidence" value="ECO:0007669"/>
    <property type="project" value="UniProtKB-SubCell"/>
</dbReference>
<evidence type="ECO:0000256" key="5">
    <source>
        <dbReference type="ARBA" id="ARBA00022989"/>
    </source>
</evidence>
<feature type="transmembrane region" description="Helical" evidence="8">
    <location>
        <begin position="1862"/>
        <end position="1883"/>
    </location>
</feature>
<dbReference type="Proteomes" id="UP001050691">
    <property type="component" value="Unassembled WGS sequence"/>
</dbReference>
<dbReference type="SUPFAM" id="SSF50969">
    <property type="entry name" value="YVTN repeat-like/Quinoprotein amine dehydrogenase"/>
    <property type="match status" value="1"/>
</dbReference>
<dbReference type="InterPro" id="IPR027417">
    <property type="entry name" value="P-loop_NTPase"/>
</dbReference>
<feature type="transmembrane region" description="Helical" evidence="8">
    <location>
        <begin position="1599"/>
        <end position="1617"/>
    </location>
</feature>
<dbReference type="Pfam" id="PF24883">
    <property type="entry name" value="NPHP3_N"/>
    <property type="match status" value="1"/>
</dbReference>
<feature type="region of interest" description="Disordered" evidence="7">
    <location>
        <begin position="1484"/>
        <end position="1516"/>
    </location>
</feature>
<sequence>MLMDKVLKKFNKKKSAQTSSNIDNEHARLNSILASDRDLNRGKLAHSMGEVSQVLDDTRDITGNRLERDNKAYRYKEVASNVVRRLSSFTNLVQTIADAHPYSKMAWTIISGVVTIITNTQDVDQDILDLFETLDATYKFIEDTKEIENYPSYKRILSTLAKQTVDCAYFIRDYAKNANFCTYMKLYQENNVKTIVTLRGSCRKECNWGSHQNKGPELSDSEVLYLDSLPYAVGAGLNTGKQCLFGTRREVLDEIVDWINDGDKSCPKLFWLAGAAGVGKSAIAHSIAVQFESIGRLGSFFCFDRNYPLERRRDKIFSTIARDLADLDSRIKHELAKVIRNRTSLRTTTDPHLQWKNLIFEPLNAIADVSTGPILIIVDALDECDNPSSRQDLLKVLEAEITSLPINIRVLITSRPENDIMLTFNKLRPHIRIKMMDTIPESESKRDILTYLKANLDSFGDSQLTHLVGLSQGLFQWAYLASQFLNGLGNSAGLTATERYENLIRTQHIRSINDPLDTMYTQILSSLFDTDDSLVMTRFRSTIGSIIASSEPLSLQTLVALRGDKILSSKRESDIKVVIRYMGSLLSGIDDPSSIIRPLHLSFREYLLDPNRSHKFSINPSPCHHDFAVGCIRIMMEGLRFNICDIPDSHKCNSDYEDLPERVLSSISIPLSYSCRFWALHVSWTAFDSSLARKVEEFLYHGFLLWLEVLSLIKAGEKSHKGLYDFAVDGKRFVRLFGDAIAASVPHIYLSALPFCPQGSIIYKTYIKGFPNTLRIASEPIHDWSLASIGSDVGYIDCISFSHGGEYLAITSLFDLGVFKLLDSETFDILWTEEVLANEVIRTIQFASGDRTLVLATETRVYFFDILMGGLTLHWEVQLTYGEIGLSWETRFSQNARYLAFFYKSHLIVWNLETEEETIDIAFDDQYIHIAGFEFLDSDNGLFVTYFANIGAQVWDLETGAVLHGPFQPPQNFAIAIDQTIISPNGEDIFFIDEDRRLHKWNFRDQSLMAFHAGRQPLIYGVSISPNGDCVISESLGRLALRDMNGNELHCEIDSGTFRKAFSKDGKHLASCDRGRLNIWELDGWQTTPNIQQSTLPPDDGLQFQNVSSDGKYFLARTQGSDYEIWNIESEQSIQKLNRFETTMLPIFSPLNRYLAYIPDGQTATIYDIHPGITKEFKFRLHDEKTHIQDLAFSQDETRMATLDLSLGRICIWDIASCQIVDTLTIPKAKVNTMDLKFWAFIASSKFRYFAYFYSNKDNISLLSKTRSIPVNFFIGEQVYNWRLEDFLFNSDEEYILVSCGPTIFYINLITEEHRAVALQRNHISDIWSSRRIHFVSSSDAVLVEIHKQDGYNIWNAFSGQLLYFSLLEYPDICIDAFIPVHRYLFSQTSLFCRILTLDAKRDDLISFSSNKQHSLKNPLLGSSARLRQDGWGKSRCSHLATAADFRLVKKSRIKFKRMESMDVESNQYPPANRVRGAFASMSHDEESSMIGRKSHGEDAMDSEKHRSEKAATPDDEEVLEAVFDSQDKSLELDPLEERRLLRFLDRVNIGQARLAGLEKDLKLHGNQYDIALTIFFVSYVAFELPSNLVLKKFKPQRWIFFLMTSWAIMQVAMGLVTNAQGLYATRFLLGMFESGLFPGLNFVFTTWYTRKELNFRVSIFFMGATLAGAFGGILAFGIRHMAGVGGKDGWAWIPIHSHNPFPTDKAKWLHRLTVSQGVTNAALPFTKKQIIRGLTDWRTYVYSLIYLAIAQPFYSLSLFVPSIIAALGFTNARANLLSAAPYALGTGFTLLVAYISDRYTMRAPVIAATMLLTTIGYIILLCSVSNTVKFIAVFIAVLGTSPAIATAITFVVSFGPMYTRAAVMGIFFSFGNSAGIISSNVYPAGDAPRYIRGHAVALAFSVLAIILSVFMTVYNKRENNRRDRIYGVPNPDGSDCSPIYADDPVRMKRWGLEGKTKLEIIELGDSHPAFRILMSNRNISILKI</sequence>
<keyword evidence="11" id="KW-1185">Reference proteome</keyword>
<dbReference type="Gene3D" id="2.130.10.10">
    <property type="entry name" value="YVTN repeat-like/Quinoprotein amine dehydrogenase"/>
    <property type="match status" value="2"/>
</dbReference>
<reference evidence="10" key="1">
    <citation type="submission" date="2021-10" db="EMBL/GenBank/DDBJ databases">
        <title>De novo Genome Assembly of Clathrus columnatus (Basidiomycota, Fungi) Using Illumina and Nanopore Sequence Data.</title>
        <authorList>
            <person name="Ogiso-Tanaka E."/>
            <person name="Itagaki H."/>
            <person name="Hosoya T."/>
            <person name="Hosaka K."/>
        </authorList>
    </citation>
    <scope>NUCLEOTIDE SEQUENCE</scope>
    <source>
        <strain evidence="10">MO-923</strain>
    </source>
</reference>
<keyword evidence="6 8" id="KW-0472">Membrane</keyword>
<keyword evidence="2" id="KW-0813">Transport</keyword>
<dbReference type="Gene3D" id="1.20.1250.20">
    <property type="entry name" value="MFS general substrate transporter like domains"/>
    <property type="match status" value="2"/>
</dbReference>
<dbReference type="InterPro" id="IPR015943">
    <property type="entry name" value="WD40/YVTN_repeat-like_dom_sf"/>
</dbReference>
<feature type="domain" description="Nephrocystin 3-like N-terminal" evidence="9">
    <location>
        <begin position="254"/>
        <end position="415"/>
    </location>
</feature>